<dbReference type="PRINTS" id="PR00509">
    <property type="entry name" value="PGMPMM"/>
</dbReference>
<evidence type="ECO:0000259" key="15">
    <source>
        <dbReference type="Pfam" id="PF02880"/>
    </source>
</evidence>
<dbReference type="FunFam" id="3.40.120.10:FF:000002">
    <property type="entry name" value="Phosphoglucosamine mutase"/>
    <property type="match status" value="1"/>
</dbReference>
<evidence type="ECO:0000256" key="10">
    <source>
        <dbReference type="RuleBase" id="RU004326"/>
    </source>
</evidence>
<dbReference type="NCBIfam" id="TIGR01455">
    <property type="entry name" value="glmM"/>
    <property type="match status" value="1"/>
</dbReference>
<evidence type="ECO:0000313" key="16">
    <source>
        <dbReference type="EMBL" id="HJA94342.1"/>
    </source>
</evidence>
<evidence type="ECO:0000256" key="7">
    <source>
        <dbReference type="ARBA" id="ARBA00066330"/>
    </source>
</evidence>
<dbReference type="Proteomes" id="UP000886858">
    <property type="component" value="Unassembled WGS sequence"/>
</dbReference>
<dbReference type="InterPro" id="IPR016055">
    <property type="entry name" value="A-D-PHexomutase_a/b/a-I/II/III"/>
</dbReference>
<dbReference type="EMBL" id="DWYY01000170">
    <property type="protein sequence ID" value="HJA94342.1"/>
    <property type="molecule type" value="Genomic_DNA"/>
</dbReference>
<dbReference type="FunFam" id="3.40.120.10:FF:000001">
    <property type="entry name" value="Phosphoglucosamine mutase"/>
    <property type="match status" value="1"/>
</dbReference>
<dbReference type="Pfam" id="PF02878">
    <property type="entry name" value="PGM_PMM_I"/>
    <property type="match status" value="1"/>
</dbReference>
<dbReference type="CDD" id="cd05802">
    <property type="entry name" value="GlmM"/>
    <property type="match status" value="1"/>
</dbReference>
<evidence type="ECO:0000256" key="6">
    <source>
        <dbReference type="ARBA" id="ARBA00050364"/>
    </source>
</evidence>
<dbReference type="FunFam" id="3.30.310.50:FF:000001">
    <property type="entry name" value="Phosphoglucosamine mutase"/>
    <property type="match status" value="1"/>
</dbReference>
<dbReference type="InterPro" id="IPR005845">
    <property type="entry name" value="A-D-PHexomutase_a/b/a-II"/>
</dbReference>
<comment type="function">
    <text evidence="9 11">Catalyzes the conversion of glucosamine-6-phosphate to glucosamine-1-phosphate.</text>
</comment>
<dbReference type="Pfam" id="PF00408">
    <property type="entry name" value="PGM_PMM_IV"/>
    <property type="match status" value="1"/>
</dbReference>
<comment type="similarity">
    <text evidence="1 9 10">Belongs to the phosphohexose mutase family.</text>
</comment>
<evidence type="ECO:0000256" key="8">
    <source>
        <dbReference type="ARBA" id="ARBA00068193"/>
    </source>
</evidence>
<evidence type="ECO:0000256" key="9">
    <source>
        <dbReference type="HAMAP-Rule" id="MF_01554"/>
    </source>
</evidence>
<comment type="cofactor">
    <cofactor evidence="9">
        <name>Mg(2+)</name>
        <dbReference type="ChEBI" id="CHEBI:18420"/>
    </cofactor>
    <text evidence="9">Binds 1 Mg(2+) ion per subunit.</text>
</comment>
<dbReference type="HAMAP" id="MF_01554_B">
    <property type="entry name" value="GlmM_B"/>
    <property type="match status" value="1"/>
</dbReference>
<dbReference type="GO" id="GO:0000287">
    <property type="term" value="F:magnesium ion binding"/>
    <property type="evidence" value="ECO:0007669"/>
    <property type="project" value="UniProtKB-UniRule"/>
</dbReference>
<dbReference type="SUPFAM" id="SSF53738">
    <property type="entry name" value="Phosphoglucomutase, first 3 domains"/>
    <property type="match status" value="3"/>
</dbReference>
<keyword evidence="5 9" id="KW-0413">Isomerase</keyword>
<feature type="domain" description="Alpha-D-phosphohexomutase alpha/beta/alpha" evidence="14">
    <location>
        <begin position="158"/>
        <end position="252"/>
    </location>
</feature>
<dbReference type="GO" id="GO:0005829">
    <property type="term" value="C:cytosol"/>
    <property type="evidence" value="ECO:0007669"/>
    <property type="project" value="TreeGrafter"/>
</dbReference>
<dbReference type="GO" id="GO:0004615">
    <property type="term" value="F:phosphomannomutase activity"/>
    <property type="evidence" value="ECO:0007669"/>
    <property type="project" value="TreeGrafter"/>
</dbReference>
<dbReference type="SUPFAM" id="SSF55957">
    <property type="entry name" value="Phosphoglucomutase, C-terminal domain"/>
    <property type="match status" value="1"/>
</dbReference>
<dbReference type="AlphaFoldDB" id="A0A9D2I927"/>
<keyword evidence="4 9" id="KW-0460">Magnesium</keyword>
<evidence type="ECO:0000259" key="13">
    <source>
        <dbReference type="Pfam" id="PF02878"/>
    </source>
</evidence>
<dbReference type="GO" id="GO:0006048">
    <property type="term" value="P:UDP-N-acetylglucosamine biosynthetic process"/>
    <property type="evidence" value="ECO:0007669"/>
    <property type="project" value="TreeGrafter"/>
</dbReference>
<dbReference type="InterPro" id="IPR050060">
    <property type="entry name" value="Phosphoglucosamine_mutase"/>
</dbReference>
<gene>
    <name evidence="9 16" type="primary">glmM</name>
    <name evidence="16" type="ORF">H9717_14725</name>
</gene>
<dbReference type="InterPro" id="IPR005844">
    <property type="entry name" value="A-D-PHexomutase_a/b/a-I"/>
</dbReference>
<evidence type="ECO:0000259" key="12">
    <source>
        <dbReference type="Pfam" id="PF00408"/>
    </source>
</evidence>
<dbReference type="PANTHER" id="PTHR42946">
    <property type="entry name" value="PHOSPHOHEXOSE MUTASE"/>
    <property type="match status" value="1"/>
</dbReference>
<accession>A0A9D2I927</accession>
<dbReference type="InterPro" id="IPR036900">
    <property type="entry name" value="A-D-PHexomutase_C_sf"/>
</dbReference>
<feature type="domain" description="Alpha-D-phosphohexomutase C-terminal" evidence="12">
    <location>
        <begin position="373"/>
        <end position="438"/>
    </location>
</feature>
<feature type="binding site" evidence="9">
    <location>
        <position position="241"/>
    </location>
    <ligand>
        <name>Mg(2+)</name>
        <dbReference type="ChEBI" id="CHEBI:18420"/>
    </ligand>
</feature>
<sequence>MKYFGTDGFRGKANEALTADHAFQIGKFLGWYFTDGAHKNARCVIGKDTRRSSYMFEYALAAGLSWGGTDVYLLHVTTTPSVSYVTKSGDFDFGIMITASHNPYYDNGIKIIDKDGFKMEDSVLEKVEEYLDGKVEITAARNDRIGRITDFIQGRNQYISYLTSTTIHSFRGYRVGLDCANGAASSIAKTVFEMLGARTYMIHNEPNGLNINVECGSTHIESLQRFVVEQGLDVGFAFDGDADRCFAVDEKGNVLDGDLIMYICAVQMKEEGALIDNTVVSTVASNMGVEKALEKEGIRMERTPVGDKYVSARMQEGGYSIGGEESGHIIFNKYSTTGDGILTAIRVMEIIVEKKTMPSFLTAGVKLFPKVQINKRVKDAAAVLEREEVKQAVQDAETELADTGRVLIRKSGTEPVIRLIVEADEKEKCRRLAEKIATQMEEG</sequence>
<dbReference type="InterPro" id="IPR005841">
    <property type="entry name" value="Alpha-D-phosphohexomutase_SF"/>
</dbReference>
<dbReference type="PANTHER" id="PTHR42946:SF1">
    <property type="entry name" value="PHOSPHOGLUCOMUTASE (ALPHA-D-GLUCOSE-1,6-BISPHOSPHATE-DEPENDENT)"/>
    <property type="match status" value="1"/>
</dbReference>
<dbReference type="Gene3D" id="3.30.310.50">
    <property type="entry name" value="Alpha-D-phosphohexomutase, C-terminal domain"/>
    <property type="match status" value="1"/>
</dbReference>
<dbReference type="InterPro" id="IPR006352">
    <property type="entry name" value="GlmM_bact"/>
</dbReference>
<feature type="binding site" description="via phosphate group" evidence="9">
    <location>
        <position position="100"/>
    </location>
    <ligand>
        <name>Mg(2+)</name>
        <dbReference type="ChEBI" id="CHEBI:18420"/>
    </ligand>
</feature>
<evidence type="ECO:0000256" key="1">
    <source>
        <dbReference type="ARBA" id="ARBA00010231"/>
    </source>
</evidence>
<dbReference type="InterPro" id="IPR016066">
    <property type="entry name" value="A-D-PHexomutase_CS"/>
</dbReference>
<dbReference type="Pfam" id="PF02879">
    <property type="entry name" value="PGM_PMM_II"/>
    <property type="match status" value="1"/>
</dbReference>
<comment type="catalytic activity">
    <reaction evidence="6 9 11">
        <text>alpha-D-glucosamine 1-phosphate = D-glucosamine 6-phosphate</text>
        <dbReference type="Rhea" id="RHEA:23424"/>
        <dbReference type="ChEBI" id="CHEBI:58516"/>
        <dbReference type="ChEBI" id="CHEBI:58725"/>
        <dbReference type="EC" id="5.4.2.10"/>
    </reaction>
</comment>
<feature type="domain" description="Alpha-D-phosphohexomutase alpha/beta/alpha" evidence="15">
    <location>
        <begin position="256"/>
        <end position="359"/>
    </location>
</feature>
<evidence type="ECO:0000256" key="11">
    <source>
        <dbReference type="RuleBase" id="RU004327"/>
    </source>
</evidence>
<reference evidence="16" key="2">
    <citation type="submission" date="2021-04" db="EMBL/GenBank/DDBJ databases">
        <authorList>
            <person name="Gilroy R."/>
        </authorList>
    </citation>
    <scope>NUCLEOTIDE SEQUENCE</scope>
    <source>
        <strain evidence="16">CHK179-7159</strain>
    </source>
</reference>
<keyword evidence="3 9" id="KW-0479">Metal-binding</keyword>
<comment type="PTM">
    <text evidence="9">Activated by phosphorylation.</text>
</comment>
<evidence type="ECO:0000259" key="14">
    <source>
        <dbReference type="Pfam" id="PF02879"/>
    </source>
</evidence>
<dbReference type="Pfam" id="PF02880">
    <property type="entry name" value="PGM_PMM_III"/>
    <property type="match status" value="1"/>
</dbReference>
<reference evidence="16" key="1">
    <citation type="journal article" date="2021" name="PeerJ">
        <title>Extensive microbial diversity within the chicken gut microbiome revealed by metagenomics and culture.</title>
        <authorList>
            <person name="Gilroy R."/>
            <person name="Ravi A."/>
            <person name="Getino M."/>
            <person name="Pursley I."/>
            <person name="Horton D.L."/>
            <person name="Alikhan N.F."/>
            <person name="Baker D."/>
            <person name="Gharbi K."/>
            <person name="Hall N."/>
            <person name="Watson M."/>
            <person name="Adriaenssens E.M."/>
            <person name="Foster-Nyarko E."/>
            <person name="Jarju S."/>
            <person name="Secka A."/>
            <person name="Antonio M."/>
            <person name="Oren A."/>
            <person name="Chaudhuri R.R."/>
            <person name="La Ragione R."/>
            <person name="Hildebrand F."/>
            <person name="Pallen M.J."/>
        </authorList>
    </citation>
    <scope>NUCLEOTIDE SEQUENCE</scope>
    <source>
        <strain evidence="16">CHK179-7159</strain>
    </source>
</reference>
<dbReference type="EC" id="5.4.2.10" evidence="7 9"/>
<dbReference type="GO" id="GO:0009252">
    <property type="term" value="P:peptidoglycan biosynthetic process"/>
    <property type="evidence" value="ECO:0007669"/>
    <property type="project" value="TreeGrafter"/>
</dbReference>
<protein>
    <recommendedName>
        <fullName evidence="8 9">Phosphoglucosamine mutase</fullName>
        <ecNumber evidence="7 9">5.4.2.10</ecNumber>
    </recommendedName>
</protein>
<dbReference type="PROSITE" id="PS00710">
    <property type="entry name" value="PGM_PMM"/>
    <property type="match status" value="1"/>
</dbReference>
<keyword evidence="2 9" id="KW-0597">Phosphoprotein</keyword>
<dbReference type="InterPro" id="IPR005846">
    <property type="entry name" value="A-D-PHexomutase_a/b/a-III"/>
</dbReference>
<feature type="binding site" evidence="9">
    <location>
        <position position="239"/>
    </location>
    <ligand>
        <name>Mg(2+)</name>
        <dbReference type="ChEBI" id="CHEBI:18420"/>
    </ligand>
</feature>
<dbReference type="GO" id="GO:0008966">
    <property type="term" value="F:phosphoglucosamine mutase activity"/>
    <property type="evidence" value="ECO:0007669"/>
    <property type="project" value="UniProtKB-UniRule"/>
</dbReference>
<evidence type="ECO:0000313" key="17">
    <source>
        <dbReference type="Proteomes" id="UP000886858"/>
    </source>
</evidence>
<dbReference type="GO" id="GO:0005975">
    <property type="term" value="P:carbohydrate metabolic process"/>
    <property type="evidence" value="ECO:0007669"/>
    <property type="project" value="InterPro"/>
</dbReference>
<feature type="domain" description="Alpha-D-phosphohexomutase alpha/beta/alpha" evidence="13">
    <location>
        <begin position="2"/>
        <end position="132"/>
    </location>
</feature>
<name>A0A9D2I927_9FIRM</name>
<feature type="binding site" evidence="9">
    <location>
        <position position="243"/>
    </location>
    <ligand>
        <name>Mg(2+)</name>
        <dbReference type="ChEBI" id="CHEBI:18420"/>
    </ligand>
</feature>
<comment type="caution">
    <text evidence="16">The sequence shown here is derived from an EMBL/GenBank/DDBJ whole genome shotgun (WGS) entry which is preliminary data.</text>
</comment>
<dbReference type="Gene3D" id="3.40.120.10">
    <property type="entry name" value="Alpha-D-Glucose-1,6-Bisphosphate, subunit A, domain 3"/>
    <property type="match status" value="3"/>
</dbReference>
<proteinExistence type="inferred from homology"/>
<feature type="modified residue" description="Phosphoserine" evidence="9">
    <location>
        <position position="100"/>
    </location>
</feature>
<evidence type="ECO:0000256" key="4">
    <source>
        <dbReference type="ARBA" id="ARBA00022842"/>
    </source>
</evidence>
<feature type="active site" description="Phosphoserine intermediate" evidence="9">
    <location>
        <position position="100"/>
    </location>
</feature>
<dbReference type="InterPro" id="IPR005843">
    <property type="entry name" value="A-D-PHexomutase_C"/>
</dbReference>
<organism evidence="16 17">
    <name type="scientific">Candidatus Eisenbergiella merdipullorum</name>
    <dbReference type="NCBI Taxonomy" id="2838553"/>
    <lineage>
        <taxon>Bacteria</taxon>
        <taxon>Bacillati</taxon>
        <taxon>Bacillota</taxon>
        <taxon>Clostridia</taxon>
        <taxon>Lachnospirales</taxon>
        <taxon>Lachnospiraceae</taxon>
        <taxon>Eisenbergiella</taxon>
    </lineage>
</organism>
<evidence type="ECO:0000256" key="2">
    <source>
        <dbReference type="ARBA" id="ARBA00022553"/>
    </source>
</evidence>
<evidence type="ECO:0000256" key="5">
    <source>
        <dbReference type="ARBA" id="ARBA00023235"/>
    </source>
</evidence>
<evidence type="ECO:0000256" key="3">
    <source>
        <dbReference type="ARBA" id="ARBA00022723"/>
    </source>
</evidence>